<accession>A0A1I8A6S7</accession>
<protein>
    <submittedName>
        <fullName evidence="2">Peptidase M12A domain-containing protein</fullName>
    </submittedName>
</protein>
<name>A0A1I8A6S7_9BILA</name>
<reference evidence="2" key="1">
    <citation type="submission" date="2016-11" db="UniProtKB">
        <authorList>
            <consortium name="WormBaseParasite"/>
        </authorList>
    </citation>
    <scope>IDENTIFICATION</scope>
</reference>
<keyword evidence="1" id="KW-1185">Reference proteome</keyword>
<proteinExistence type="predicted"/>
<dbReference type="AlphaFoldDB" id="A0A1I8A6S7"/>
<sequence>MTGSRKSKYHWSEKGATQGTELDICSQAWCATSTRASLPLTVERGEERTGRFHAFRHEDDSHCRSIDGIMAFITCWNTHPMGRTMCDFNVGYPASYYEVRCSELSHKDDKECTACCQTGKQPDKPQNQRTLGYRVQFGWIAGRQKNGRPETEEGSYSQPTRLIHRRNSKYDIHIGWLNIEELKPRREDTVHLTRRCNWRELHGFC</sequence>
<evidence type="ECO:0000313" key="1">
    <source>
        <dbReference type="Proteomes" id="UP000095287"/>
    </source>
</evidence>
<organism evidence="1 2">
    <name type="scientific">Steinernema glaseri</name>
    <dbReference type="NCBI Taxonomy" id="37863"/>
    <lineage>
        <taxon>Eukaryota</taxon>
        <taxon>Metazoa</taxon>
        <taxon>Ecdysozoa</taxon>
        <taxon>Nematoda</taxon>
        <taxon>Chromadorea</taxon>
        <taxon>Rhabditida</taxon>
        <taxon>Tylenchina</taxon>
        <taxon>Panagrolaimomorpha</taxon>
        <taxon>Strongyloidoidea</taxon>
        <taxon>Steinernematidae</taxon>
        <taxon>Steinernema</taxon>
    </lineage>
</organism>
<dbReference type="Proteomes" id="UP000095287">
    <property type="component" value="Unplaced"/>
</dbReference>
<dbReference type="WBParaSite" id="L893_g33443.t1">
    <property type="protein sequence ID" value="L893_g33443.t1"/>
    <property type="gene ID" value="L893_g33443"/>
</dbReference>
<evidence type="ECO:0000313" key="2">
    <source>
        <dbReference type="WBParaSite" id="L893_g33443.t1"/>
    </source>
</evidence>